<dbReference type="GO" id="GO:0003677">
    <property type="term" value="F:DNA binding"/>
    <property type="evidence" value="ECO:0007669"/>
    <property type="project" value="UniProtKB-KW"/>
</dbReference>
<name>A0A381RQZ7_9ZZZZ</name>
<accession>A0A381RQZ7</accession>
<dbReference type="PANTHER" id="PTHR42756:SF1">
    <property type="entry name" value="TRANSCRIPTIONAL REPRESSOR OF EMRAB OPERON"/>
    <property type="match status" value="1"/>
</dbReference>
<protein>
    <recommendedName>
        <fullName evidence="4">HTH marR-type domain-containing protein</fullName>
    </recommendedName>
</protein>
<dbReference type="PANTHER" id="PTHR42756">
    <property type="entry name" value="TRANSCRIPTIONAL REGULATOR, MARR"/>
    <property type="match status" value="1"/>
</dbReference>
<evidence type="ECO:0000313" key="5">
    <source>
        <dbReference type="EMBL" id="SUZ94310.1"/>
    </source>
</evidence>
<keyword evidence="1" id="KW-0805">Transcription regulation</keyword>
<proteinExistence type="predicted"/>
<dbReference type="InterPro" id="IPR036388">
    <property type="entry name" value="WH-like_DNA-bd_sf"/>
</dbReference>
<organism evidence="5">
    <name type="scientific">marine metagenome</name>
    <dbReference type="NCBI Taxonomy" id="408172"/>
    <lineage>
        <taxon>unclassified sequences</taxon>
        <taxon>metagenomes</taxon>
        <taxon>ecological metagenomes</taxon>
    </lineage>
</organism>
<dbReference type="SUPFAM" id="SSF46785">
    <property type="entry name" value="Winged helix' DNA-binding domain"/>
    <property type="match status" value="1"/>
</dbReference>
<evidence type="ECO:0000259" key="4">
    <source>
        <dbReference type="PROSITE" id="PS50995"/>
    </source>
</evidence>
<keyword evidence="3" id="KW-0804">Transcription</keyword>
<evidence type="ECO:0000256" key="2">
    <source>
        <dbReference type="ARBA" id="ARBA00023125"/>
    </source>
</evidence>
<dbReference type="PROSITE" id="PS50995">
    <property type="entry name" value="HTH_MARR_2"/>
    <property type="match status" value="1"/>
</dbReference>
<dbReference type="EMBL" id="UINC01002223">
    <property type="protein sequence ID" value="SUZ94310.1"/>
    <property type="molecule type" value="Genomic_DNA"/>
</dbReference>
<evidence type="ECO:0000256" key="1">
    <source>
        <dbReference type="ARBA" id="ARBA00023015"/>
    </source>
</evidence>
<reference evidence="5" key="1">
    <citation type="submission" date="2018-05" db="EMBL/GenBank/DDBJ databases">
        <authorList>
            <person name="Lanie J.A."/>
            <person name="Ng W.-L."/>
            <person name="Kazmierczak K.M."/>
            <person name="Andrzejewski T.M."/>
            <person name="Davidsen T.M."/>
            <person name="Wayne K.J."/>
            <person name="Tettelin H."/>
            <person name="Glass J.I."/>
            <person name="Rusch D."/>
            <person name="Podicherti R."/>
            <person name="Tsui H.-C.T."/>
            <person name="Winkler M.E."/>
        </authorList>
    </citation>
    <scope>NUCLEOTIDE SEQUENCE</scope>
</reference>
<keyword evidence="2" id="KW-0238">DNA-binding</keyword>
<dbReference type="AlphaFoldDB" id="A0A381RQZ7"/>
<dbReference type="Gene3D" id="1.10.10.10">
    <property type="entry name" value="Winged helix-like DNA-binding domain superfamily/Winged helix DNA-binding domain"/>
    <property type="match status" value="1"/>
</dbReference>
<sequence>MNYGEVLHALSIDLQSFFRRSIKIDGASFPQILALAVVPDDGIEMSSLSKRLGLDSSTVTRLIIGLEKKGWVVRKKQKKDNRIIKVFLTSAGEEKRSELEDKIDKLGSLVEKETDPFDRSELLEYLWSAHWTISKLLLKN</sequence>
<evidence type="ECO:0000256" key="3">
    <source>
        <dbReference type="ARBA" id="ARBA00023163"/>
    </source>
</evidence>
<dbReference type="Pfam" id="PF01047">
    <property type="entry name" value="MarR"/>
    <property type="match status" value="1"/>
</dbReference>
<gene>
    <name evidence="5" type="ORF">METZ01_LOCUS47164</name>
</gene>
<dbReference type="SMART" id="SM00347">
    <property type="entry name" value="HTH_MARR"/>
    <property type="match status" value="1"/>
</dbReference>
<feature type="domain" description="HTH marR-type" evidence="4">
    <location>
        <begin position="1"/>
        <end position="131"/>
    </location>
</feature>
<dbReference type="InterPro" id="IPR000835">
    <property type="entry name" value="HTH_MarR-typ"/>
</dbReference>
<dbReference type="GO" id="GO:0003700">
    <property type="term" value="F:DNA-binding transcription factor activity"/>
    <property type="evidence" value="ECO:0007669"/>
    <property type="project" value="InterPro"/>
</dbReference>
<dbReference type="InterPro" id="IPR036390">
    <property type="entry name" value="WH_DNA-bd_sf"/>
</dbReference>
<dbReference type="PRINTS" id="PR00598">
    <property type="entry name" value="HTHMARR"/>
</dbReference>